<protein>
    <recommendedName>
        <fullName evidence="8">Circadian input-output histidine kinase CikA</fullName>
        <ecNumber evidence="3">2.7.13.3</ecNumber>
    </recommendedName>
</protein>
<comment type="catalytic activity">
    <reaction evidence="1">
        <text>ATP + protein L-histidine = ADP + protein N-phospho-L-histidine.</text>
        <dbReference type="EC" id="2.7.13.3"/>
    </reaction>
</comment>
<dbReference type="SMART" id="SM00388">
    <property type="entry name" value="HisKA"/>
    <property type="match status" value="1"/>
</dbReference>
<evidence type="ECO:0000256" key="7">
    <source>
        <dbReference type="ARBA" id="ARBA00023012"/>
    </source>
</evidence>
<dbReference type="CDD" id="cd00130">
    <property type="entry name" value="PAS"/>
    <property type="match status" value="1"/>
</dbReference>
<dbReference type="Pfam" id="PF02518">
    <property type="entry name" value="HATPase_c"/>
    <property type="match status" value="1"/>
</dbReference>
<evidence type="ECO:0000256" key="9">
    <source>
        <dbReference type="SAM" id="Coils"/>
    </source>
</evidence>
<dbReference type="CDD" id="cd16922">
    <property type="entry name" value="HATPase_EvgS-ArcB-TorS-like"/>
    <property type="match status" value="1"/>
</dbReference>
<evidence type="ECO:0000313" key="13">
    <source>
        <dbReference type="EMBL" id="PDW02553.1"/>
    </source>
</evidence>
<comment type="similarity">
    <text evidence="2">In the N-terminal section; belongs to the phytochrome family.</text>
</comment>
<dbReference type="NCBIfam" id="TIGR00229">
    <property type="entry name" value="sensory_box"/>
    <property type="match status" value="1"/>
</dbReference>
<dbReference type="InterPro" id="IPR036097">
    <property type="entry name" value="HisK_dim/P_sf"/>
</dbReference>
<dbReference type="GO" id="GO:0006355">
    <property type="term" value="P:regulation of DNA-templated transcription"/>
    <property type="evidence" value="ECO:0007669"/>
    <property type="project" value="InterPro"/>
</dbReference>
<reference evidence="14" key="1">
    <citation type="submission" date="2017-08" db="EMBL/GenBank/DDBJ databases">
        <authorList>
            <person name="Grouzdev D.S."/>
            <person name="Gaisin V.A."/>
            <person name="Rysina M.S."/>
            <person name="Gorlenko V.M."/>
        </authorList>
    </citation>
    <scope>NUCLEOTIDE SEQUENCE [LARGE SCALE GENOMIC DNA]</scope>
    <source>
        <strain evidence="14">Kir15-3F</strain>
    </source>
</reference>
<dbReference type="PROSITE" id="PS50113">
    <property type="entry name" value="PAC"/>
    <property type="match status" value="1"/>
</dbReference>
<keyword evidence="14" id="KW-1185">Reference proteome</keyword>
<accession>A0A2A6RHY2</accession>
<keyword evidence="4" id="KW-0597">Phosphoprotein</keyword>
<dbReference type="InterPro" id="IPR000014">
    <property type="entry name" value="PAS"/>
</dbReference>
<evidence type="ECO:0000313" key="14">
    <source>
        <dbReference type="Proteomes" id="UP000220527"/>
    </source>
</evidence>
<evidence type="ECO:0000256" key="2">
    <source>
        <dbReference type="ARBA" id="ARBA00006402"/>
    </source>
</evidence>
<evidence type="ECO:0000256" key="5">
    <source>
        <dbReference type="ARBA" id="ARBA00022679"/>
    </source>
</evidence>
<comment type="caution">
    <text evidence="13">The sequence shown here is derived from an EMBL/GenBank/DDBJ whole genome shotgun (WGS) entry which is preliminary data.</text>
</comment>
<keyword evidence="5" id="KW-0808">Transferase</keyword>
<dbReference type="Pfam" id="PF00512">
    <property type="entry name" value="HisKA"/>
    <property type="match status" value="1"/>
</dbReference>
<dbReference type="Gene3D" id="3.30.565.10">
    <property type="entry name" value="Histidine kinase-like ATPase, C-terminal domain"/>
    <property type="match status" value="1"/>
</dbReference>
<dbReference type="Pfam" id="PF01590">
    <property type="entry name" value="GAF"/>
    <property type="match status" value="1"/>
</dbReference>
<dbReference type="PRINTS" id="PR00344">
    <property type="entry name" value="BCTRLSENSOR"/>
</dbReference>
<dbReference type="CDD" id="cd00082">
    <property type="entry name" value="HisKA"/>
    <property type="match status" value="1"/>
</dbReference>
<dbReference type="SUPFAM" id="SSF55781">
    <property type="entry name" value="GAF domain-like"/>
    <property type="match status" value="1"/>
</dbReference>
<dbReference type="Pfam" id="PF00989">
    <property type="entry name" value="PAS"/>
    <property type="match status" value="1"/>
</dbReference>
<feature type="domain" description="Histidine kinase" evidence="10">
    <location>
        <begin position="343"/>
        <end position="564"/>
    </location>
</feature>
<keyword evidence="9" id="KW-0175">Coiled coil</keyword>
<dbReference type="Gene3D" id="1.10.287.130">
    <property type="match status" value="1"/>
</dbReference>
<dbReference type="GO" id="GO:0009927">
    <property type="term" value="F:histidine phosphotransfer kinase activity"/>
    <property type="evidence" value="ECO:0007669"/>
    <property type="project" value="TreeGrafter"/>
</dbReference>
<dbReference type="InterPro" id="IPR004358">
    <property type="entry name" value="Sig_transdc_His_kin-like_C"/>
</dbReference>
<dbReference type="FunFam" id="3.30.565.10:FF:000010">
    <property type="entry name" value="Sensor histidine kinase RcsC"/>
    <property type="match status" value="1"/>
</dbReference>
<evidence type="ECO:0000259" key="10">
    <source>
        <dbReference type="PROSITE" id="PS50109"/>
    </source>
</evidence>
<name>A0A2A6RHY2_9CHLR</name>
<sequence>MAVMQDDPHPDPPLPANEAQRLATLRRSRILDTLPEQFFDDLTAVASFICETPIAAVSLVDHDRQWFKAHVGMTEHETPRRVAFCAHTILNPDALLEVNDALEDDRFRRSSLVTEAPYIRFYAGAPLNMQDGTTLGALCVVDTVPRSLNEQQRAALAALGRSVANELELRIQNSLARELVEQQLQSSEAKFRGLMESLDSAIMIVDANGTCLYANDVTANLLGYTSVSLVDTSLYKLFPAMVGNQAELIRQVLQSNSGRVVEAPIELKAETRWFHISFQPIRDEQGRATCVLINATDIHKLKQAQERLIELNQALEAQAEAVQELARSEIARTFQVRSDFLANVSHELRTPLNAILGLSESMLDGICDPLTPLQTETVNYIYQSGQHLLNLINDVLDLSKIESDRLQLDYEPVLVADVCRANLRLIREPIEKKKQRLGFTLNDELAIIEVDPKRLKQMLGNLLSNAVKFTPAGGSIKLEVIIDYKANQAIFNVHDTGIGIKAEDQQRLFEPFTQLDARLNRQHEGTGLGLVLVRRLAEMHGGSVSVVSEPQVGSCFTLRLPLRS</sequence>
<evidence type="ECO:0000256" key="3">
    <source>
        <dbReference type="ARBA" id="ARBA00012438"/>
    </source>
</evidence>
<dbReference type="AlphaFoldDB" id="A0A2A6RHY2"/>
<dbReference type="InterPro" id="IPR000700">
    <property type="entry name" value="PAS-assoc_C"/>
</dbReference>
<dbReference type="SUPFAM" id="SSF55785">
    <property type="entry name" value="PYP-like sensor domain (PAS domain)"/>
    <property type="match status" value="1"/>
</dbReference>
<dbReference type="Gene3D" id="3.30.450.40">
    <property type="match status" value="1"/>
</dbReference>
<dbReference type="SMART" id="SM00091">
    <property type="entry name" value="PAS"/>
    <property type="match status" value="1"/>
</dbReference>
<feature type="coiled-coil region" evidence="9">
    <location>
        <begin position="298"/>
        <end position="332"/>
    </location>
</feature>
<dbReference type="PROSITE" id="PS50109">
    <property type="entry name" value="HIS_KIN"/>
    <property type="match status" value="1"/>
</dbReference>
<feature type="domain" description="PAS" evidence="11">
    <location>
        <begin position="187"/>
        <end position="256"/>
    </location>
</feature>
<dbReference type="PANTHER" id="PTHR43047:SF63">
    <property type="entry name" value="HISTIDINE KINASE"/>
    <property type="match status" value="1"/>
</dbReference>
<dbReference type="InterPro" id="IPR005467">
    <property type="entry name" value="His_kinase_dom"/>
</dbReference>
<dbReference type="GO" id="GO:0005886">
    <property type="term" value="C:plasma membrane"/>
    <property type="evidence" value="ECO:0007669"/>
    <property type="project" value="TreeGrafter"/>
</dbReference>
<dbReference type="SMART" id="SM00065">
    <property type="entry name" value="GAF"/>
    <property type="match status" value="1"/>
</dbReference>
<dbReference type="GO" id="GO:0000155">
    <property type="term" value="F:phosphorelay sensor kinase activity"/>
    <property type="evidence" value="ECO:0007669"/>
    <property type="project" value="InterPro"/>
</dbReference>
<dbReference type="SUPFAM" id="SSF47384">
    <property type="entry name" value="Homodimeric domain of signal transducing histidine kinase"/>
    <property type="match status" value="1"/>
</dbReference>
<dbReference type="Gene3D" id="3.30.450.20">
    <property type="entry name" value="PAS domain"/>
    <property type="match status" value="1"/>
</dbReference>
<evidence type="ECO:0000259" key="11">
    <source>
        <dbReference type="PROSITE" id="PS50112"/>
    </source>
</evidence>
<dbReference type="InterPro" id="IPR035965">
    <property type="entry name" value="PAS-like_dom_sf"/>
</dbReference>
<dbReference type="InterPro" id="IPR029016">
    <property type="entry name" value="GAF-like_dom_sf"/>
</dbReference>
<dbReference type="OrthoDB" id="137860at2"/>
<dbReference type="InterPro" id="IPR013767">
    <property type="entry name" value="PAS_fold"/>
</dbReference>
<proteinExistence type="inferred from homology"/>
<dbReference type="Proteomes" id="UP000220527">
    <property type="component" value="Unassembled WGS sequence"/>
</dbReference>
<dbReference type="InterPro" id="IPR003594">
    <property type="entry name" value="HATPase_dom"/>
</dbReference>
<dbReference type="EMBL" id="NQWI01000062">
    <property type="protein sequence ID" value="PDW02553.1"/>
    <property type="molecule type" value="Genomic_DNA"/>
</dbReference>
<keyword evidence="7" id="KW-0902">Two-component regulatory system</keyword>
<evidence type="ECO:0000256" key="6">
    <source>
        <dbReference type="ARBA" id="ARBA00022777"/>
    </source>
</evidence>
<dbReference type="EC" id="2.7.13.3" evidence="3"/>
<gene>
    <name evidence="13" type="ORF">CJ255_13425</name>
</gene>
<evidence type="ECO:0000256" key="8">
    <source>
        <dbReference type="ARBA" id="ARBA00074306"/>
    </source>
</evidence>
<dbReference type="PROSITE" id="PS50112">
    <property type="entry name" value="PAS"/>
    <property type="match status" value="1"/>
</dbReference>
<dbReference type="PANTHER" id="PTHR43047">
    <property type="entry name" value="TWO-COMPONENT HISTIDINE PROTEIN KINASE"/>
    <property type="match status" value="1"/>
</dbReference>
<evidence type="ECO:0000256" key="4">
    <source>
        <dbReference type="ARBA" id="ARBA00022553"/>
    </source>
</evidence>
<organism evidence="13 14">
    <name type="scientific">Candidatus Viridilinea mediisalina</name>
    <dbReference type="NCBI Taxonomy" id="2024553"/>
    <lineage>
        <taxon>Bacteria</taxon>
        <taxon>Bacillati</taxon>
        <taxon>Chloroflexota</taxon>
        <taxon>Chloroflexia</taxon>
        <taxon>Chloroflexales</taxon>
        <taxon>Chloroflexineae</taxon>
        <taxon>Oscillochloridaceae</taxon>
        <taxon>Candidatus Viridilinea</taxon>
    </lineage>
</organism>
<dbReference type="SUPFAM" id="SSF55874">
    <property type="entry name" value="ATPase domain of HSP90 chaperone/DNA topoisomerase II/histidine kinase"/>
    <property type="match status" value="1"/>
</dbReference>
<dbReference type="SMART" id="SM00387">
    <property type="entry name" value="HATPase_c"/>
    <property type="match status" value="1"/>
</dbReference>
<evidence type="ECO:0000256" key="1">
    <source>
        <dbReference type="ARBA" id="ARBA00000085"/>
    </source>
</evidence>
<keyword evidence="6" id="KW-0418">Kinase</keyword>
<dbReference type="InterPro" id="IPR036890">
    <property type="entry name" value="HATPase_C_sf"/>
</dbReference>
<dbReference type="InterPro" id="IPR003661">
    <property type="entry name" value="HisK_dim/P_dom"/>
</dbReference>
<evidence type="ECO:0000259" key="12">
    <source>
        <dbReference type="PROSITE" id="PS50113"/>
    </source>
</evidence>
<dbReference type="InterPro" id="IPR003018">
    <property type="entry name" value="GAF"/>
</dbReference>
<feature type="domain" description="PAC" evidence="12">
    <location>
        <begin position="254"/>
        <end position="310"/>
    </location>
</feature>